<dbReference type="KEGG" id="mno:Mnod_0081"/>
<evidence type="ECO:0000256" key="1">
    <source>
        <dbReference type="SAM" id="MobiDB-lite"/>
    </source>
</evidence>
<dbReference type="Pfam" id="PF09361">
    <property type="entry name" value="Phasin_2"/>
    <property type="match status" value="1"/>
</dbReference>
<feature type="compositionally biased region" description="Basic and acidic residues" evidence="1">
    <location>
        <begin position="8"/>
        <end position="31"/>
    </location>
</feature>
<dbReference type="OrthoDB" id="8019734at2"/>
<keyword evidence="4" id="KW-1185">Reference proteome</keyword>
<proteinExistence type="predicted"/>
<evidence type="ECO:0000313" key="3">
    <source>
        <dbReference type="EMBL" id="ACL55131.1"/>
    </source>
</evidence>
<accession>B8IU86</accession>
<evidence type="ECO:0000313" key="4">
    <source>
        <dbReference type="Proteomes" id="UP000008207"/>
    </source>
</evidence>
<organism evidence="3 4">
    <name type="scientific">Methylobacterium nodulans (strain LMG 21967 / CNCM I-2342 / ORS 2060)</name>
    <dbReference type="NCBI Taxonomy" id="460265"/>
    <lineage>
        <taxon>Bacteria</taxon>
        <taxon>Pseudomonadati</taxon>
        <taxon>Pseudomonadota</taxon>
        <taxon>Alphaproteobacteria</taxon>
        <taxon>Hyphomicrobiales</taxon>
        <taxon>Methylobacteriaceae</taxon>
        <taxon>Methylobacterium</taxon>
    </lineage>
</organism>
<dbReference type="EMBL" id="CP001349">
    <property type="protein sequence ID" value="ACL55131.1"/>
    <property type="molecule type" value="Genomic_DNA"/>
</dbReference>
<feature type="region of interest" description="Disordered" evidence="1">
    <location>
        <begin position="1"/>
        <end position="35"/>
    </location>
</feature>
<sequence>MAVAQHTDQSKKTEQIRRIADPAQESVDRAAETGSEAVNLAKENLSRVSDLRDRAADNALQVVQMSVETIARNTRELNDQITRTFGFGSEDSERLADQSRQNAEAIARCGTVLTQAVQDAFRNSFELGQKRWQSNLDGLNKLTRARSVHELAMLQSEVARESLQNLVQDTRTVAESSLRAFEEASRICASVKPLAQIR</sequence>
<evidence type="ECO:0000259" key="2">
    <source>
        <dbReference type="Pfam" id="PF09361"/>
    </source>
</evidence>
<feature type="domain" description="Phasin" evidence="2">
    <location>
        <begin position="94"/>
        <end position="187"/>
    </location>
</feature>
<gene>
    <name evidence="3" type="ordered locus">Mnod_0081</name>
</gene>
<reference evidence="3 4" key="1">
    <citation type="submission" date="2009-01" db="EMBL/GenBank/DDBJ databases">
        <title>Complete sequence of chromosome of Methylobacterium nodulans ORS 2060.</title>
        <authorList>
            <consortium name="US DOE Joint Genome Institute"/>
            <person name="Lucas S."/>
            <person name="Copeland A."/>
            <person name="Lapidus A."/>
            <person name="Glavina del Rio T."/>
            <person name="Dalin E."/>
            <person name="Tice H."/>
            <person name="Bruce D."/>
            <person name="Goodwin L."/>
            <person name="Pitluck S."/>
            <person name="Sims D."/>
            <person name="Brettin T."/>
            <person name="Detter J.C."/>
            <person name="Han C."/>
            <person name="Larimer F."/>
            <person name="Land M."/>
            <person name="Hauser L."/>
            <person name="Kyrpides N."/>
            <person name="Ivanova N."/>
            <person name="Marx C.J."/>
            <person name="Richardson P."/>
        </authorList>
    </citation>
    <scope>NUCLEOTIDE SEQUENCE [LARGE SCALE GENOMIC DNA]</scope>
    <source>
        <strain evidence="4">LMG 21967 / CNCM I-2342 / ORS 2060</strain>
    </source>
</reference>
<dbReference type="eggNOG" id="COG5490">
    <property type="taxonomic scope" value="Bacteria"/>
</dbReference>
<dbReference type="STRING" id="460265.Mnod_0081"/>
<name>B8IU86_METNO</name>
<protein>
    <recommendedName>
        <fullName evidence="2">Phasin domain-containing protein</fullName>
    </recommendedName>
</protein>
<dbReference type="AlphaFoldDB" id="B8IU86"/>
<dbReference type="HOGENOM" id="CLU_1394929_0_0_5"/>
<dbReference type="InterPro" id="IPR018968">
    <property type="entry name" value="Phasin"/>
</dbReference>
<dbReference type="Proteomes" id="UP000008207">
    <property type="component" value="Chromosome"/>
</dbReference>
<dbReference type="RefSeq" id="WP_012634370.1">
    <property type="nucleotide sequence ID" value="NC_011894.1"/>
</dbReference>